<protein>
    <submittedName>
        <fullName evidence="1">Uncharacterized protein</fullName>
    </submittedName>
</protein>
<evidence type="ECO:0000313" key="2">
    <source>
        <dbReference type="Proteomes" id="UP000179243"/>
    </source>
</evidence>
<organism evidence="1 2">
    <name type="scientific">Candidatus Raymondbacteria bacterium RIFOXYD12_FULL_49_13</name>
    <dbReference type="NCBI Taxonomy" id="1817890"/>
    <lineage>
        <taxon>Bacteria</taxon>
        <taxon>Raymondiibacteriota</taxon>
    </lineage>
</organism>
<proteinExistence type="predicted"/>
<sequence length="97" mass="10959">MDQDVITVIFCLPGSLFSNRFLESWSELLFFVSEIKSVQLSAANSRAISTMYAIGFVIFVQSVLTTLSTHKNQKKEGHEDILTEFVLFDGRSETIAY</sequence>
<accession>A0A1F7FKX7</accession>
<name>A0A1F7FKX7_UNCRA</name>
<dbReference type="Proteomes" id="UP000179243">
    <property type="component" value="Unassembled WGS sequence"/>
</dbReference>
<comment type="caution">
    <text evidence="1">The sequence shown here is derived from an EMBL/GenBank/DDBJ whole genome shotgun (WGS) entry which is preliminary data.</text>
</comment>
<reference evidence="1 2" key="1">
    <citation type="journal article" date="2016" name="Nat. Commun.">
        <title>Thousands of microbial genomes shed light on interconnected biogeochemical processes in an aquifer system.</title>
        <authorList>
            <person name="Anantharaman K."/>
            <person name="Brown C.T."/>
            <person name="Hug L.A."/>
            <person name="Sharon I."/>
            <person name="Castelle C.J."/>
            <person name="Probst A.J."/>
            <person name="Thomas B.C."/>
            <person name="Singh A."/>
            <person name="Wilkins M.J."/>
            <person name="Karaoz U."/>
            <person name="Brodie E.L."/>
            <person name="Williams K.H."/>
            <person name="Hubbard S.S."/>
            <person name="Banfield J.F."/>
        </authorList>
    </citation>
    <scope>NUCLEOTIDE SEQUENCE [LARGE SCALE GENOMIC DNA]</scope>
</reference>
<dbReference type="AlphaFoldDB" id="A0A1F7FKX7"/>
<evidence type="ECO:0000313" key="1">
    <source>
        <dbReference type="EMBL" id="OGK07251.1"/>
    </source>
</evidence>
<dbReference type="EMBL" id="MFYX01000011">
    <property type="protein sequence ID" value="OGK07251.1"/>
    <property type="molecule type" value="Genomic_DNA"/>
</dbReference>
<gene>
    <name evidence="1" type="ORF">A2519_14075</name>
</gene>